<keyword evidence="3" id="KW-1003">Cell membrane</keyword>
<keyword evidence="5 8" id="KW-1133">Transmembrane helix</keyword>
<feature type="transmembrane region" description="Helical" evidence="8">
    <location>
        <begin position="600"/>
        <end position="623"/>
    </location>
</feature>
<feature type="transmembrane region" description="Helical" evidence="8">
    <location>
        <begin position="313"/>
        <end position="337"/>
    </location>
</feature>
<dbReference type="PROSITE" id="PS50156">
    <property type="entry name" value="SSD"/>
    <property type="match status" value="1"/>
</dbReference>
<feature type="transmembrane region" description="Helical" evidence="8">
    <location>
        <begin position="234"/>
        <end position="258"/>
    </location>
</feature>
<feature type="domain" description="SSD" evidence="9">
    <location>
        <begin position="205"/>
        <end position="336"/>
    </location>
</feature>
<accession>A0A7Z0WQ64</accession>
<feature type="region of interest" description="Disordered" evidence="7">
    <location>
        <begin position="73"/>
        <end position="92"/>
    </location>
</feature>
<dbReference type="GO" id="GO:0005886">
    <property type="term" value="C:plasma membrane"/>
    <property type="evidence" value="ECO:0007669"/>
    <property type="project" value="UniProtKB-SubCell"/>
</dbReference>
<evidence type="ECO:0000256" key="3">
    <source>
        <dbReference type="ARBA" id="ARBA00022475"/>
    </source>
</evidence>
<protein>
    <recommendedName>
        <fullName evidence="9">SSD domain-containing protein</fullName>
    </recommendedName>
</protein>
<evidence type="ECO:0000313" key="11">
    <source>
        <dbReference type="Proteomes" id="UP000185696"/>
    </source>
</evidence>
<evidence type="ECO:0000313" key="10">
    <source>
        <dbReference type="EMBL" id="OLF12238.1"/>
    </source>
</evidence>
<feature type="transmembrane region" description="Helical" evidence="8">
    <location>
        <begin position="372"/>
        <end position="390"/>
    </location>
</feature>
<gene>
    <name evidence="10" type="ORF">BLA60_09620</name>
</gene>
<dbReference type="InterPro" id="IPR050545">
    <property type="entry name" value="Mycobact_MmpL"/>
</dbReference>
<evidence type="ECO:0000256" key="1">
    <source>
        <dbReference type="ARBA" id="ARBA00004651"/>
    </source>
</evidence>
<keyword evidence="4 8" id="KW-0812">Transmembrane</keyword>
<sequence>MFSRLGRFAARRARTILVLSALVVVAAGALGFTAFGKLQTDGGFADPASESSQAQELVDQEFGGGTDVVFLMSAGDDNGDDTGDGGVDDPAARSAGAALSERLAADPALTDVASYFTTDAPAMRSEDGRHAIAVAALTGDAGDEAVLDLRERYGTSEGDLTVTVGGPQAIGTDIGDQVGGDLAVAETIAVPIIMVLLVIVFGSLVAALLPLVVGLIAVVGTFAVLSVIGSATDVSIYAVNLTTALGLGLGIDYALLMVNRFREELARGSDTATATARTVETAGRTIMFGAVTVAAALATLLVFPLYFLRSFAYAGIGVVLIAMISALVVLPAVLAVLGHRVNSLRLPSARRSPSSVSQRWARIAGKAMSRPVLTGAPVVILLLLAAIPLLRVEFGTPDERVLPETTDVRVVGDTLRAEFAGDESRTMRLVTRDRAGETELADYAQRLSEVPGVESVTTSTGTFAAGTAVAPGNPALTSESGRHQLTVLTTHDGHSAQGQDLVGTVRALPGPDTLVAGPAAQLVDSKDAIASRLGLAAGLIVLTTFVLLFLFTGSVLQPLRALLFNVLGLSAILGLMVLVFQEGWLSGWLGFTPLPLDTSMLVLLFCLVFGLSMDYEVFVLGRIKEMHDLGADQRTAVTQGLSRTGRLITMAAVLLAVNLLAFGTSGVSFIQLLGIGSGLAILIDATVIRGILVPVGMRLLGRAAWWSPPFLRRLHDRVGLRESHDPAPDRELTRV</sequence>
<evidence type="ECO:0000256" key="8">
    <source>
        <dbReference type="SAM" id="Phobius"/>
    </source>
</evidence>
<feature type="transmembrane region" description="Helical" evidence="8">
    <location>
        <begin position="529"/>
        <end position="550"/>
    </location>
</feature>
<dbReference type="RefSeq" id="WP_075132430.1">
    <property type="nucleotide sequence ID" value="NZ_MSIF01000003.1"/>
</dbReference>
<evidence type="ECO:0000256" key="4">
    <source>
        <dbReference type="ARBA" id="ARBA00022692"/>
    </source>
</evidence>
<feature type="transmembrane region" description="Helical" evidence="8">
    <location>
        <begin position="182"/>
        <end position="201"/>
    </location>
</feature>
<dbReference type="SUPFAM" id="SSF82866">
    <property type="entry name" value="Multidrug efflux transporter AcrB transmembrane domain"/>
    <property type="match status" value="2"/>
</dbReference>
<reference evidence="10 11" key="1">
    <citation type="submission" date="2016-12" db="EMBL/GenBank/DDBJ databases">
        <title>The draft genome sequence of Actinophytocola xinjiangensis.</title>
        <authorList>
            <person name="Wang W."/>
            <person name="Yuan L."/>
        </authorList>
    </citation>
    <scope>NUCLEOTIDE SEQUENCE [LARGE SCALE GENOMIC DNA]</scope>
    <source>
        <strain evidence="10 11">CGMCC 4.4663</strain>
    </source>
</reference>
<dbReference type="EMBL" id="MSIF01000003">
    <property type="protein sequence ID" value="OLF12238.1"/>
    <property type="molecule type" value="Genomic_DNA"/>
</dbReference>
<evidence type="ECO:0000256" key="5">
    <source>
        <dbReference type="ARBA" id="ARBA00022989"/>
    </source>
</evidence>
<feature type="transmembrane region" description="Helical" evidence="8">
    <location>
        <begin position="669"/>
        <end position="692"/>
    </location>
</feature>
<feature type="compositionally biased region" description="Acidic residues" evidence="7">
    <location>
        <begin position="77"/>
        <end position="87"/>
    </location>
</feature>
<keyword evidence="6 8" id="KW-0472">Membrane</keyword>
<comment type="subcellular location">
    <subcellularLocation>
        <location evidence="1">Cell membrane</location>
        <topology evidence="1">Multi-pass membrane protein</topology>
    </subcellularLocation>
</comment>
<feature type="transmembrane region" description="Helical" evidence="8">
    <location>
        <begin position="562"/>
        <end position="580"/>
    </location>
</feature>
<proteinExistence type="inferred from homology"/>
<organism evidence="10 11">
    <name type="scientific">Actinophytocola xinjiangensis</name>
    <dbReference type="NCBI Taxonomy" id="485602"/>
    <lineage>
        <taxon>Bacteria</taxon>
        <taxon>Bacillati</taxon>
        <taxon>Actinomycetota</taxon>
        <taxon>Actinomycetes</taxon>
        <taxon>Pseudonocardiales</taxon>
        <taxon>Pseudonocardiaceae</taxon>
    </lineage>
</organism>
<dbReference type="PANTHER" id="PTHR33406:SF11">
    <property type="entry name" value="MEMBRANE PROTEIN SCO6666-RELATED"/>
    <property type="match status" value="1"/>
</dbReference>
<dbReference type="PANTHER" id="PTHR33406">
    <property type="entry name" value="MEMBRANE PROTEIN MJ1562-RELATED"/>
    <property type="match status" value="1"/>
</dbReference>
<feature type="transmembrane region" description="Helical" evidence="8">
    <location>
        <begin position="208"/>
        <end position="228"/>
    </location>
</feature>
<feature type="transmembrane region" description="Helical" evidence="8">
    <location>
        <begin position="644"/>
        <end position="663"/>
    </location>
</feature>
<dbReference type="InterPro" id="IPR000731">
    <property type="entry name" value="SSD"/>
</dbReference>
<evidence type="ECO:0000256" key="7">
    <source>
        <dbReference type="SAM" id="MobiDB-lite"/>
    </source>
</evidence>
<comment type="similarity">
    <text evidence="2">Belongs to the resistance-nodulation-cell division (RND) (TC 2.A.6) family. MmpL subfamily.</text>
</comment>
<dbReference type="AlphaFoldDB" id="A0A7Z0WQ64"/>
<dbReference type="InterPro" id="IPR004869">
    <property type="entry name" value="MMPL_dom"/>
</dbReference>
<dbReference type="Gene3D" id="1.20.1640.10">
    <property type="entry name" value="Multidrug efflux transporter AcrB transmembrane domain"/>
    <property type="match status" value="2"/>
</dbReference>
<dbReference type="Pfam" id="PF03176">
    <property type="entry name" value="MMPL"/>
    <property type="match status" value="2"/>
</dbReference>
<name>A0A7Z0WQ64_9PSEU</name>
<evidence type="ECO:0000256" key="6">
    <source>
        <dbReference type="ARBA" id="ARBA00023136"/>
    </source>
</evidence>
<feature type="transmembrane region" description="Helical" evidence="8">
    <location>
        <begin position="286"/>
        <end position="307"/>
    </location>
</feature>
<dbReference type="OrthoDB" id="7051771at2"/>
<evidence type="ECO:0000256" key="2">
    <source>
        <dbReference type="ARBA" id="ARBA00010157"/>
    </source>
</evidence>
<keyword evidence="11" id="KW-1185">Reference proteome</keyword>
<comment type="caution">
    <text evidence="10">The sequence shown here is derived from an EMBL/GenBank/DDBJ whole genome shotgun (WGS) entry which is preliminary data.</text>
</comment>
<dbReference type="Proteomes" id="UP000185696">
    <property type="component" value="Unassembled WGS sequence"/>
</dbReference>
<evidence type="ECO:0000259" key="9">
    <source>
        <dbReference type="PROSITE" id="PS50156"/>
    </source>
</evidence>